<keyword evidence="2" id="KW-1185">Reference proteome</keyword>
<protein>
    <submittedName>
        <fullName evidence="1">MmcB family DNA repair protein</fullName>
    </submittedName>
</protein>
<reference evidence="2" key="1">
    <citation type="submission" date="2023-08" db="EMBL/GenBank/DDBJ databases">
        <title>Rhodospirillaceae gen. nov., a novel taxon isolated from the Yangtze River Yuezi River estuary sludge.</title>
        <authorList>
            <person name="Ruan L."/>
        </authorList>
    </citation>
    <scope>NUCLEOTIDE SEQUENCE [LARGE SCALE GENOMIC DNA]</scope>
    <source>
        <strain evidence="2">R-7</strain>
    </source>
</reference>
<name>A0ABU0YQI9_9PROT</name>
<dbReference type="Proteomes" id="UP001230156">
    <property type="component" value="Unassembled WGS sequence"/>
</dbReference>
<dbReference type="RefSeq" id="WP_379956374.1">
    <property type="nucleotide sequence ID" value="NZ_JAUYVI010000004.1"/>
</dbReference>
<organism evidence="1 2">
    <name type="scientific">Dongia sedimenti</name>
    <dbReference type="NCBI Taxonomy" id="3064282"/>
    <lineage>
        <taxon>Bacteria</taxon>
        <taxon>Pseudomonadati</taxon>
        <taxon>Pseudomonadota</taxon>
        <taxon>Alphaproteobacteria</taxon>
        <taxon>Rhodospirillales</taxon>
        <taxon>Dongiaceae</taxon>
        <taxon>Dongia</taxon>
    </lineage>
</organism>
<proteinExistence type="predicted"/>
<dbReference type="EMBL" id="JAUYVI010000004">
    <property type="protein sequence ID" value="MDQ7248893.1"/>
    <property type="molecule type" value="Genomic_DNA"/>
</dbReference>
<dbReference type="InterPro" id="IPR009394">
    <property type="entry name" value="MmcB-like"/>
</dbReference>
<sequence length="158" mass="17770">MFQIPQQLSAPEAPFEFPMAAQRICRGVTRLLDGLGFASLQEFPLKARRRADVIALHSSGEIVIVEVKSGRADFQSDRKWPEYLEFCDRFFFAVEPDFPRDILPLDCGLIVADAHGGEIVRPAPQGKLNGNRRRVLTLEIAISANRRLARVLDPDLKL</sequence>
<gene>
    <name evidence="1" type="ORF">Q8A70_14505</name>
</gene>
<comment type="caution">
    <text evidence="1">The sequence shown here is derived from an EMBL/GenBank/DDBJ whole genome shotgun (WGS) entry which is preliminary data.</text>
</comment>
<evidence type="ECO:0000313" key="2">
    <source>
        <dbReference type="Proteomes" id="UP001230156"/>
    </source>
</evidence>
<evidence type="ECO:0000313" key="1">
    <source>
        <dbReference type="EMBL" id="MDQ7248893.1"/>
    </source>
</evidence>
<dbReference type="PIRSF" id="PIRSF031796">
    <property type="entry name" value="UPC031796"/>
    <property type="match status" value="1"/>
</dbReference>
<accession>A0ABU0YQI9</accession>
<dbReference type="Pfam" id="PF06319">
    <property type="entry name" value="MmcB-like"/>
    <property type="match status" value="1"/>
</dbReference>